<dbReference type="CDD" id="cd10017">
    <property type="entry name" value="B3_DNA"/>
    <property type="match status" value="5"/>
</dbReference>
<evidence type="ECO:0000256" key="5">
    <source>
        <dbReference type="ARBA" id="ARBA00023242"/>
    </source>
</evidence>
<keyword evidence="9" id="KW-1185">Reference proteome</keyword>
<protein>
    <recommendedName>
        <fullName evidence="7">TF-B3 domain-containing protein</fullName>
    </recommendedName>
</protein>
<dbReference type="InterPro" id="IPR050655">
    <property type="entry name" value="Plant_B3_domain"/>
</dbReference>
<dbReference type="GO" id="GO:0003677">
    <property type="term" value="F:DNA binding"/>
    <property type="evidence" value="ECO:0007669"/>
    <property type="project" value="UniProtKB-KW"/>
</dbReference>
<evidence type="ECO:0000256" key="2">
    <source>
        <dbReference type="ARBA" id="ARBA00023015"/>
    </source>
</evidence>
<evidence type="ECO:0000256" key="3">
    <source>
        <dbReference type="ARBA" id="ARBA00023125"/>
    </source>
</evidence>
<feature type="domain" description="TF-B3" evidence="7">
    <location>
        <begin position="11"/>
        <end position="104"/>
    </location>
</feature>
<sequence length="800" mass="92022">MSSSHGTSAIHFFKRIEEDILRNGELRIPRGFVNECWEGISNPLRLLLPNGAKWNVSWKKHDADIWLTDKWKKFADFYSLDQDHLLVFRYVGKSQFHVVILDQTGLEIGYPLMHDGEENGNNSLRQSKRAKPPVPLSCSIKKLKTNPRKEPKSYPCQGVETRGTQSRRAHTEDSHNAMPKVRGEEEIMDSNRRCSKSKVIQIDEKLSASERARAFSSNSSIILRMQKAYIQGSLAVPRRFIPKHQLKQPDKVILRTFKTWDVKCCVNSFNGQFYLSTGWRDFVKSNNLKLGDVCVFDEIKSGGGISYRVRIFHEEESSSSIINLDSEIPISSNRMLENDSTLSTKPSDERIPRIFVNKHWKGVAKPLLLVLPNGVKWKMDWKALDADAWLIDNWKKFALFYSLDQDHLLVFRYMGKSLFQVVIFNQNGLEIEYPLMEETSHGEEENDNSLSQCNREKSSLPLSPSIKKVKINPKKESIFYSTENPTKDPSSNVDDDTDSKPKKRGRKRIMDSNRKCSKSKAIQSRKLIEDTGSNTALKRAMAFRSENPFFIREMYPSYIQHYFLAMPKNFITAEQQKKYGSVNLWISEGKTWCLHFSSNRSSGQIMLNGGWKNFVKDNDLKIGDVCVFEQIKKPGNSFRVIIFRNPEVSSPSPSMLSDHDDGANQSNERGHRYIFAKRDRDGIPKKCSENNTFELDDSEFLGGSNSSGNQFAISIRSSQLYAKKIPARFLRKHDIGTINDATLRVGNRSWHVKVDDYFRFTSGWFDFISECNLEAGDVCHFELIDDENFVFQVRVTKFID</sequence>
<proteinExistence type="predicted"/>
<evidence type="ECO:0000256" key="6">
    <source>
        <dbReference type="SAM" id="MobiDB-lite"/>
    </source>
</evidence>
<gene>
    <name evidence="8" type="ORF">Fmac_023062</name>
</gene>
<keyword evidence="5" id="KW-0539">Nucleus</keyword>
<feature type="domain" description="TF-B3" evidence="7">
    <location>
        <begin position="549"/>
        <end position="646"/>
    </location>
</feature>
<name>A0ABD1LKF0_9FABA</name>
<dbReference type="InterPro" id="IPR015300">
    <property type="entry name" value="DNA-bd_pseudobarrel_sf"/>
</dbReference>
<keyword evidence="2" id="KW-0805">Transcription regulation</keyword>
<feature type="region of interest" description="Disordered" evidence="6">
    <location>
        <begin position="478"/>
        <end position="522"/>
    </location>
</feature>
<keyword evidence="3" id="KW-0238">DNA-binding</keyword>
<dbReference type="Gene3D" id="2.40.330.10">
    <property type="entry name" value="DNA-binding pseudobarrel domain"/>
    <property type="match status" value="5"/>
</dbReference>
<feature type="region of interest" description="Disordered" evidence="6">
    <location>
        <begin position="440"/>
        <end position="466"/>
    </location>
</feature>
<dbReference type="PROSITE" id="PS50863">
    <property type="entry name" value="B3"/>
    <property type="match status" value="5"/>
</dbReference>
<reference evidence="8 9" key="1">
    <citation type="submission" date="2024-08" db="EMBL/GenBank/DDBJ databases">
        <title>Insights into the chromosomal genome structure of Flemingia macrophylla.</title>
        <authorList>
            <person name="Ding Y."/>
            <person name="Zhao Y."/>
            <person name="Bi W."/>
            <person name="Wu M."/>
            <person name="Zhao G."/>
            <person name="Gong Y."/>
            <person name="Li W."/>
            <person name="Zhang P."/>
        </authorList>
    </citation>
    <scope>NUCLEOTIDE SEQUENCE [LARGE SCALE GENOMIC DNA]</scope>
    <source>
        <strain evidence="8">DYQJB</strain>
        <tissue evidence="8">Leaf</tissue>
    </source>
</reference>
<comment type="caution">
    <text evidence="8">The sequence shown here is derived from an EMBL/GenBank/DDBJ whole genome shotgun (WGS) entry which is preliminary data.</text>
</comment>
<evidence type="ECO:0000256" key="4">
    <source>
        <dbReference type="ARBA" id="ARBA00023163"/>
    </source>
</evidence>
<dbReference type="InterPro" id="IPR003340">
    <property type="entry name" value="B3_DNA-bd"/>
</dbReference>
<evidence type="ECO:0000256" key="1">
    <source>
        <dbReference type="ARBA" id="ARBA00004123"/>
    </source>
</evidence>
<dbReference type="SUPFAM" id="SSF101936">
    <property type="entry name" value="DNA-binding pseudobarrel domain"/>
    <property type="match status" value="5"/>
</dbReference>
<dbReference type="SMART" id="SM01019">
    <property type="entry name" value="B3"/>
    <property type="match status" value="5"/>
</dbReference>
<dbReference type="AlphaFoldDB" id="A0ABD1LKF0"/>
<dbReference type="Proteomes" id="UP001603857">
    <property type="component" value="Unassembled WGS sequence"/>
</dbReference>
<organism evidence="8 9">
    <name type="scientific">Flemingia macrophylla</name>
    <dbReference type="NCBI Taxonomy" id="520843"/>
    <lineage>
        <taxon>Eukaryota</taxon>
        <taxon>Viridiplantae</taxon>
        <taxon>Streptophyta</taxon>
        <taxon>Embryophyta</taxon>
        <taxon>Tracheophyta</taxon>
        <taxon>Spermatophyta</taxon>
        <taxon>Magnoliopsida</taxon>
        <taxon>eudicotyledons</taxon>
        <taxon>Gunneridae</taxon>
        <taxon>Pentapetalae</taxon>
        <taxon>rosids</taxon>
        <taxon>fabids</taxon>
        <taxon>Fabales</taxon>
        <taxon>Fabaceae</taxon>
        <taxon>Papilionoideae</taxon>
        <taxon>50 kb inversion clade</taxon>
        <taxon>NPAAA clade</taxon>
        <taxon>indigoferoid/millettioid clade</taxon>
        <taxon>Phaseoleae</taxon>
        <taxon>Flemingia</taxon>
    </lineage>
</organism>
<accession>A0ABD1LKF0</accession>
<keyword evidence="4" id="KW-0804">Transcription</keyword>
<dbReference type="PANTHER" id="PTHR31920:SF108">
    <property type="entry name" value="B3 DOMAIN-CONTAINING TRANSCRIPTION FACTOR VRN1-LIKE"/>
    <property type="match status" value="1"/>
</dbReference>
<dbReference type="GO" id="GO:0005634">
    <property type="term" value="C:nucleus"/>
    <property type="evidence" value="ECO:0007669"/>
    <property type="project" value="UniProtKB-SubCell"/>
</dbReference>
<comment type="subcellular location">
    <subcellularLocation>
        <location evidence="1">Nucleus</location>
    </subcellularLocation>
</comment>
<dbReference type="Pfam" id="PF02362">
    <property type="entry name" value="B3"/>
    <property type="match status" value="4"/>
</dbReference>
<evidence type="ECO:0000313" key="9">
    <source>
        <dbReference type="Proteomes" id="UP001603857"/>
    </source>
</evidence>
<feature type="domain" description="TF-B3" evidence="7">
    <location>
        <begin position="334"/>
        <end position="427"/>
    </location>
</feature>
<feature type="domain" description="TF-B3" evidence="7">
    <location>
        <begin position="708"/>
        <end position="797"/>
    </location>
</feature>
<evidence type="ECO:0000259" key="7">
    <source>
        <dbReference type="PROSITE" id="PS50863"/>
    </source>
</evidence>
<feature type="region of interest" description="Disordered" evidence="6">
    <location>
        <begin position="117"/>
        <end position="177"/>
    </location>
</feature>
<evidence type="ECO:0000313" key="8">
    <source>
        <dbReference type="EMBL" id="KAL2324004.1"/>
    </source>
</evidence>
<dbReference type="EMBL" id="JBGMDY010000008">
    <property type="protein sequence ID" value="KAL2324004.1"/>
    <property type="molecule type" value="Genomic_DNA"/>
</dbReference>
<dbReference type="PANTHER" id="PTHR31920">
    <property type="entry name" value="B3 DOMAIN-CONTAINING"/>
    <property type="match status" value="1"/>
</dbReference>
<feature type="compositionally biased region" description="Polar residues" evidence="6">
    <location>
        <begin position="479"/>
        <end position="492"/>
    </location>
</feature>
<feature type="domain" description="TF-B3" evidence="7">
    <location>
        <begin position="219"/>
        <end position="315"/>
    </location>
</feature>